<dbReference type="InterPro" id="IPR043519">
    <property type="entry name" value="NT_sf"/>
</dbReference>
<keyword evidence="3" id="KW-1185">Reference proteome</keyword>
<accession>A0A1Y1RX17</accession>
<gene>
    <name evidence="2" type="ORF">B4O97_10855</name>
</gene>
<feature type="domain" description="Polymerase beta nucleotidyltransferase" evidence="1">
    <location>
        <begin position="24"/>
        <end position="69"/>
    </location>
</feature>
<protein>
    <recommendedName>
        <fullName evidence="1">Polymerase beta nucleotidyltransferase domain-containing protein</fullName>
    </recommendedName>
</protein>
<proteinExistence type="predicted"/>
<dbReference type="Gene3D" id="3.30.460.10">
    <property type="entry name" value="Beta Polymerase, domain 2"/>
    <property type="match status" value="1"/>
</dbReference>
<evidence type="ECO:0000259" key="1">
    <source>
        <dbReference type="Pfam" id="PF18765"/>
    </source>
</evidence>
<dbReference type="InterPro" id="IPR041633">
    <property type="entry name" value="Polbeta"/>
</dbReference>
<dbReference type="STRING" id="1963862.B4O97_10855"/>
<reference evidence="2 3" key="1">
    <citation type="submission" date="2017-03" db="EMBL/GenBank/DDBJ databases">
        <title>Draft Genome sequence of Marispirochaeta sp. strain JC444.</title>
        <authorList>
            <person name="Shivani Y."/>
            <person name="Subhash Y."/>
            <person name="Sasikala C."/>
            <person name="Ramana C."/>
        </authorList>
    </citation>
    <scope>NUCLEOTIDE SEQUENCE [LARGE SCALE GENOMIC DNA]</scope>
    <source>
        <strain evidence="2 3">JC444</strain>
    </source>
</reference>
<evidence type="ECO:0000313" key="2">
    <source>
        <dbReference type="EMBL" id="ORC34830.1"/>
    </source>
</evidence>
<dbReference type="SUPFAM" id="SSF81301">
    <property type="entry name" value="Nucleotidyltransferase"/>
    <property type="match status" value="1"/>
</dbReference>
<dbReference type="CDD" id="cd05403">
    <property type="entry name" value="NT_KNTase_like"/>
    <property type="match status" value="1"/>
</dbReference>
<dbReference type="Proteomes" id="UP000192343">
    <property type="component" value="Unassembled WGS sequence"/>
</dbReference>
<dbReference type="PANTHER" id="PTHR37030">
    <property type="entry name" value="NUCLEOTIDYLTRANSFERASE"/>
    <property type="match status" value="1"/>
</dbReference>
<sequence length="90" mass="10413">MFTHMMNAMLEYEKYIDQITGALMQVDPYKIILFGSAATGNLHNDSDIDIIVVLDNETIPKKEYELILSNKSSFFWDINTKSRIIYEKAC</sequence>
<name>A0A1Y1RX17_9SPIO</name>
<dbReference type="Pfam" id="PF18765">
    <property type="entry name" value="Polbeta"/>
    <property type="match status" value="1"/>
</dbReference>
<dbReference type="EMBL" id="MWQY01000011">
    <property type="protein sequence ID" value="ORC34830.1"/>
    <property type="molecule type" value="Genomic_DNA"/>
</dbReference>
<evidence type="ECO:0000313" key="3">
    <source>
        <dbReference type="Proteomes" id="UP000192343"/>
    </source>
</evidence>
<organism evidence="2 3">
    <name type="scientific">Marispirochaeta aestuarii</name>
    <dbReference type="NCBI Taxonomy" id="1963862"/>
    <lineage>
        <taxon>Bacteria</taxon>
        <taxon>Pseudomonadati</taxon>
        <taxon>Spirochaetota</taxon>
        <taxon>Spirochaetia</taxon>
        <taxon>Spirochaetales</taxon>
        <taxon>Spirochaetaceae</taxon>
        <taxon>Marispirochaeta</taxon>
    </lineage>
</organism>
<dbReference type="PANTHER" id="PTHR37030:SF1">
    <property type="entry name" value="NUCLEOTIDYLTRANSFERASE"/>
    <property type="match status" value="1"/>
</dbReference>
<dbReference type="AlphaFoldDB" id="A0A1Y1RX17"/>
<comment type="caution">
    <text evidence="2">The sequence shown here is derived from an EMBL/GenBank/DDBJ whole genome shotgun (WGS) entry which is preliminary data.</text>
</comment>